<dbReference type="InterPro" id="IPR019253">
    <property type="entry name" value="DUF2244_TM"/>
</dbReference>
<keyword evidence="2" id="KW-1133">Transmembrane helix</keyword>
<dbReference type="InterPro" id="IPR016990">
    <property type="entry name" value="UCP032162_TM"/>
</dbReference>
<keyword evidence="2" id="KW-0472">Membrane</keyword>
<accession>B8IFR1</accession>
<dbReference type="Proteomes" id="UP000008207">
    <property type="component" value="Chromosome"/>
</dbReference>
<evidence type="ECO:0000313" key="4">
    <source>
        <dbReference type="Proteomes" id="UP000008207"/>
    </source>
</evidence>
<gene>
    <name evidence="3" type="ordered locus">Mnod_4757</name>
</gene>
<keyword evidence="2" id="KW-0812">Transmembrane</keyword>
<keyword evidence="4" id="KW-1185">Reference proteome</keyword>
<evidence type="ECO:0000313" key="3">
    <source>
        <dbReference type="EMBL" id="ACL59621.1"/>
    </source>
</evidence>
<dbReference type="AlphaFoldDB" id="B8IFR1"/>
<feature type="transmembrane region" description="Helical" evidence="2">
    <location>
        <begin position="66"/>
        <end position="84"/>
    </location>
</feature>
<sequence>MESDKAQDGRLTHHPDGRDPDAIERPVFAAVIRPHCSLGRTGFQIVMAACCLVSLVTSLVFLRQGFWPIAGFFGLDMVALWFALSVSMRRGRSFEEVVVSQIEILLARVSHRGERSEWRFNPLWSRIQKVEDDEYGLQSLAIVSRGRRVLVARDASPPERETIAEGLSRALAEVKKGF</sequence>
<evidence type="ECO:0008006" key="5">
    <source>
        <dbReference type="Google" id="ProtNLM"/>
    </source>
</evidence>
<name>B8IFR1_METNO</name>
<dbReference type="OrthoDB" id="9808190at2"/>
<dbReference type="KEGG" id="mno:Mnod_4757"/>
<dbReference type="HOGENOM" id="CLU_096000_1_0_5"/>
<protein>
    <recommendedName>
        <fullName evidence="5">DUF2244 domain-containing protein</fullName>
    </recommendedName>
</protein>
<dbReference type="PIRSF" id="PIRSF032162">
    <property type="entry name" value="UCP032162_imp"/>
    <property type="match status" value="1"/>
</dbReference>
<organism evidence="3 4">
    <name type="scientific">Methylobacterium nodulans (strain LMG 21967 / CNCM I-2342 / ORS 2060)</name>
    <dbReference type="NCBI Taxonomy" id="460265"/>
    <lineage>
        <taxon>Bacteria</taxon>
        <taxon>Pseudomonadati</taxon>
        <taxon>Pseudomonadota</taxon>
        <taxon>Alphaproteobacteria</taxon>
        <taxon>Hyphomicrobiales</taxon>
        <taxon>Methylobacteriaceae</taxon>
        <taxon>Methylobacterium</taxon>
    </lineage>
</organism>
<feature type="transmembrane region" description="Helical" evidence="2">
    <location>
        <begin position="42"/>
        <end position="60"/>
    </location>
</feature>
<evidence type="ECO:0000256" key="1">
    <source>
        <dbReference type="SAM" id="MobiDB-lite"/>
    </source>
</evidence>
<dbReference type="Pfam" id="PF10003">
    <property type="entry name" value="DUF2244"/>
    <property type="match status" value="1"/>
</dbReference>
<evidence type="ECO:0000256" key="2">
    <source>
        <dbReference type="SAM" id="Phobius"/>
    </source>
</evidence>
<reference evidence="3 4" key="1">
    <citation type="submission" date="2009-01" db="EMBL/GenBank/DDBJ databases">
        <title>Complete sequence of chromosome of Methylobacterium nodulans ORS 2060.</title>
        <authorList>
            <consortium name="US DOE Joint Genome Institute"/>
            <person name="Lucas S."/>
            <person name="Copeland A."/>
            <person name="Lapidus A."/>
            <person name="Glavina del Rio T."/>
            <person name="Dalin E."/>
            <person name="Tice H."/>
            <person name="Bruce D."/>
            <person name="Goodwin L."/>
            <person name="Pitluck S."/>
            <person name="Sims D."/>
            <person name="Brettin T."/>
            <person name="Detter J.C."/>
            <person name="Han C."/>
            <person name="Larimer F."/>
            <person name="Land M."/>
            <person name="Hauser L."/>
            <person name="Kyrpides N."/>
            <person name="Ivanova N."/>
            <person name="Marx C.J."/>
            <person name="Richardson P."/>
        </authorList>
    </citation>
    <scope>NUCLEOTIDE SEQUENCE [LARGE SCALE GENOMIC DNA]</scope>
    <source>
        <strain evidence="4">LMG 21967 / CNCM I-2342 / ORS 2060</strain>
    </source>
</reference>
<feature type="region of interest" description="Disordered" evidence="1">
    <location>
        <begin position="1"/>
        <end position="21"/>
    </location>
</feature>
<dbReference type="STRING" id="460265.Mnod_4757"/>
<dbReference type="RefSeq" id="WP_015931255.1">
    <property type="nucleotide sequence ID" value="NC_011894.1"/>
</dbReference>
<dbReference type="eggNOG" id="COG5488">
    <property type="taxonomic scope" value="Bacteria"/>
</dbReference>
<proteinExistence type="predicted"/>
<dbReference type="EMBL" id="CP001349">
    <property type="protein sequence ID" value="ACL59621.1"/>
    <property type="molecule type" value="Genomic_DNA"/>
</dbReference>